<sequence length="154" mass="16701">MYRLASVTADGTHWVLRRNCSVTPQQLGVMYALLSALSLVVAGFFWTHGAWMVLPFSLVELVAVGVAFLAYARHATDSEHICVSCGRLVVEREDAGRLLRVEFAGHAVSVDAPSGHQSLVSVRGGGRSAEVGRYVRAELRPVLAQEIRRALQGS</sequence>
<evidence type="ECO:0000256" key="1">
    <source>
        <dbReference type="SAM" id="Phobius"/>
    </source>
</evidence>
<protein>
    <recommendedName>
        <fullName evidence="4">DUF2244 domain-containing protein</fullName>
    </recommendedName>
</protein>
<evidence type="ECO:0000313" key="3">
    <source>
        <dbReference type="Proteomes" id="UP000293912"/>
    </source>
</evidence>
<name>A0A4P6X0D3_HYDPS</name>
<keyword evidence="1" id="KW-0472">Membrane</keyword>
<dbReference type="InterPro" id="IPR019253">
    <property type="entry name" value="DUF2244_TM"/>
</dbReference>
<gene>
    <name evidence="2" type="ORF">HPF_04720</name>
</gene>
<organism evidence="2 3">
    <name type="scientific">Hydrogenophaga pseudoflava</name>
    <name type="common">Pseudomonas carboxydoflava</name>
    <dbReference type="NCBI Taxonomy" id="47421"/>
    <lineage>
        <taxon>Bacteria</taxon>
        <taxon>Pseudomonadati</taxon>
        <taxon>Pseudomonadota</taxon>
        <taxon>Betaproteobacteria</taxon>
        <taxon>Burkholderiales</taxon>
        <taxon>Comamonadaceae</taxon>
        <taxon>Hydrogenophaga</taxon>
    </lineage>
</organism>
<feature type="transmembrane region" description="Helical" evidence="1">
    <location>
        <begin position="52"/>
        <end position="71"/>
    </location>
</feature>
<evidence type="ECO:0000313" key="2">
    <source>
        <dbReference type="EMBL" id="QBM26974.1"/>
    </source>
</evidence>
<keyword evidence="1" id="KW-0812">Transmembrane</keyword>
<keyword evidence="1" id="KW-1133">Transmembrane helix</keyword>
<accession>A0A4P6X0D3</accession>
<dbReference type="KEGG" id="hpse:HPF_04720"/>
<dbReference type="Proteomes" id="UP000293912">
    <property type="component" value="Chromosome"/>
</dbReference>
<feature type="transmembrane region" description="Helical" evidence="1">
    <location>
        <begin position="27"/>
        <end position="46"/>
    </location>
</feature>
<dbReference type="AlphaFoldDB" id="A0A4P6X0D3"/>
<reference evidence="2 3" key="1">
    <citation type="submission" date="2019-03" db="EMBL/GenBank/DDBJ databases">
        <authorList>
            <person name="Sebastian G."/>
            <person name="Baumann P."/>
            <person name="Ruckert C."/>
            <person name="Kalinowski J."/>
            <person name="Nebel B."/>
            <person name="Takors R."/>
            <person name="Blombach B."/>
        </authorList>
    </citation>
    <scope>NUCLEOTIDE SEQUENCE [LARGE SCALE GENOMIC DNA]</scope>
    <source>
        <strain evidence="2 3">DSM 1084</strain>
    </source>
</reference>
<dbReference type="EMBL" id="CP037867">
    <property type="protein sequence ID" value="QBM26974.1"/>
    <property type="molecule type" value="Genomic_DNA"/>
</dbReference>
<dbReference type="Pfam" id="PF10003">
    <property type="entry name" value="DUF2244"/>
    <property type="match status" value="1"/>
</dbReference>
<evidence type="ECO:0008006" key="4">
    <source>
        <dbReference type="Google" id="ProtNLM"/>
    </source>
</evidence>
<keyword evidence="3" id="KW-1185">Reference proteome</keyword>
<proteinExistence type="predicted"/>
<dbReference type="RefSeq" id="WP_133155885.1">
    <property type="nucleotide sequence ID" value="NZ_CP037867.1"/>
</dbReference>